<protein>
    <submittedName>
        <fullName evidence="1">Uncharacterized protein</fullName>
    </submittedName>
</protein>
<dbReference type="OrthoDB" id="7835360at2"/>
<evidence type="ECO:0000313" key="1">
    <source>
        <dbReference type="EMBL" id="PQV58742.1"/>
    </source>
</evidence>
<accession>A0A2S8SDD0</accession>
<reference evidence="1 2" key="1">
    <citation type="submission" date="2018-02" db="EMBL/GenBank/DDBJ databases">
        <title>Genomic Encyclopedia of Archaeal and Bacterial Type Strains, Phase II (KMG-II): from individual species to whole genera.</title>
        <authorList>
            <person name="Goeker M."/>
        </authorList>
    </citation>
    <scope>NUCLEOTIDE SEQUENCE [LARGE SCALE GENOMIC DNA]</scope>
    <source>
        <strain evidence="1 2">DSM 18921</strain>
    </source>
</reference>
<name>A0A2S8SDD0_9RHOB</name>
<proteinExistence type="predicted"/>
<organism evidence="1 2">
    <name type="scientific">Albidovulum denitrificans</name>
    <dbReference type="NCBI Taxonomy" id="404881"/>
    <lineage>
        <taxon>Bacteria</taxon>
        <taxon>Pseudomonadati</taxon>
        <taxon>Pseudomonadota</taxon>
        <taxon>Alphaproteobacteria</taxon>
        <taxon>Rhodobacterales</taxon>
        <taxon>Paracoccaceae</taxon>
        <taxon>Albidovulum</taxon>
    </lineage>
</organism>
<dbReference type="RefSeq" id="WP_105512993.1">
    <property type="nucleotide sequence ID" value="NZ_PVEP01000001.1"/>
</dbReference>
<sequence>MAIDTAKIKAALPKESGLGRRSVIRNRPDVHDVVLDVVLKRRTLTDIAKRCGVTTASLDRFRSKFITPEVQKLCLVMDQEQAANALDEKVNEGQDEIQNGLRLVIKEQREIYALIKAKIGEGRDIEDLAPALAQLLRDMGQSLDRLTKAYSALQAKTTIITPIQESPEWAKLSDVLFSTFQAYPEAFAAFQALAKEKRLRLG</sequence>
<dbReference type="EMBL" id="PVEP01000001">
    <property type="protein sequence ID" value="PQV58742.1"/>
    <property type="molecule type" value="Genomic_DNA"/>
</dbReference>
<dbReference type="Proteomes" id="UP000238338">
    <property type="component" value="Unassembled WGS sequence"/>
</dbReference>
<comment type="caution">
    <text evidence="1">The sequence shown here is derived from an EMBL/GenBank/DDBJ whole genome shotgun (WGS) entry which is preliminary data.</text>
</comment>
<keyword evidence="2" id="KW-1185">Reference proteome</keyword>
<gene>
    <name evidence="1" type="ORF">LX70_00555</name>
</gene>
<evidence type="ECO:0000313" key="2">
    <source>
        <dbReference type="Proteomes" id="UP000238338"/>
    </source>
</evidence>
<dbReference type="AlphaFoldDB" id="A0A2S8SDD0"/>